<proteinExistence type="predicted"/>
<evidence type="ECO:0000313" key="2">
    <source>
        <dbReference type="EMBL" id="ABZ73193.1"/>
    </source>
</evidence>
<evidence type="ECO:0000256" key="1">
    <source>
        <dbReference type="SAM" id="MobiDB-lite"/>
    </source>
</evidence>
<feature type="compositionally biased region" description="Pro residues" evidence="1">
    <location>
        <begin position="197"/>
        <end position="210"/>
    </location>
</feature>
<reference evidence="2" key="1">
    <citation type="submission" date="2008-01" db="EMBL/GenBank/DDBJ databases">
        <title>Complete sequence of chromosome of Caulobacter sp. K31.</title>
        <authorList>
            <consortium name="US DOE Joint Genome Institute"/>
            <person name="Copeland A."/>
            <person name="Lucas S."/>
            <person name="Lapidus A."/>
            <person name="Barry K."/>
            <person name="Glavina del Rio T."/>
            <person name="Dalin E."/>
            <person name="Tice H."/>
            <person name="Pitluck S."/>
            <person name="Bruce D."/>
            <person name="Goodwin L."/>
            <person name="Thompson L.S."/>
            <person name="Brettin T."/>
            <person name="Detter J.C."/>
            <person name="Han C."/>
            <person name="Schmutz J."/>
            <person name="Larimer F."/>
            <person name="Land M."/>
            <person name="Hauser L."/>
            <person name="Kyrpides N."/>
            <person name="Kim E."/>
            <person name="Stephens C."/>
            <person name="Richardson P."/>
        </authorList>
    </citation>
    <scope>NUCLEOTIDE SEQUENCE [LARGE SCALE GENOMIC DNA]</scope>
    <source>
        <strain evidence="2">K31</strain>
    </source>
</reference>
<dbReference type="STRING" id="366602.Caul_4068"/>
<evidence type="ECO:0008006" key="3">
    <source>
        <dbReference type="Google" id="ProtNLM"/>
    </source>
</evidence>
<feature type="region of interest" description="Disordered" evidence="1">
    <location>
        <begin position="147"/>
        <end position="214"/>
    </location>
</feature>
<name>B0SWY5_CAUSK</name>
<dbReference type="OrthoDB" id="7179331at2"/>
<organism evidence="2">
    <name type="scientific">Caulobacter sp. (strain K31)</name>
    <dbReference type="NCBI Taxonomy" id="366602"/>
    <lineage>
        <taxon>Bacteria</taxon>
        <taxon>Pseudomonadati</taxon>
        <taxon>Pseudomonadota</taxon>
        <taxon>Alphaproteobacteria</taxon>
        <taxon>Caulobacterales</taxon>
        <taxon>Caulobacteraceae</taxon>
        <taxon>Caulobacter</taxon>
    </lineage>
</organism>
<dbReference type="AlphaFoldDB" id="B0SWY5"/>
<sequence length="436" mass="45359">MTAIACLRILVAGGAPDNGRSVPVSQVEAAADLYLKHRWKAPRRYGAVAPLAFVLVDNRAERLDPVEMQALAIELEAGLFPGREVGQVCLMTFEGDESAVLQFASLSQAALAGLIAGRGYGGPPGHVQVITAEEIRAVPSAQGEGVAPVPEVEAAPASAPAQASAAAPAPAAPIQAAPAETAAKPAPPPAKSAAKPAPAPERPKPPPPPATGWWGLYHPPSESFVGALIGLRADLLGPRPVEDAALLTRDLTCLNDAQAAFAKAGDAGMLFLPFSFWNLTSPASQEAYKRRLSRFPMAMQGRLGATIYDTPREPSLGLLSQIRAFLQPTFAFIDLNITEPNFPVATLPGDLATSITLSLPDDEPRIRIEAIAKFASLQAACRAKGLRQGVTGLRDAKELEACRAAGLRFVSGPAITDMMASPIGAAPAVGLPLKVA</sequence>
<dbReference type="KEGG" id="cak:Caul_4068"/>
<dbReference type="HOGENOM" id="CLU_719039_0_0_5"/>
<gene>
    <name evidence="2" type="ordered locus">Caul_4068</name>
</gene>
<dbReference type="EMBL" id="CP000927">
    <property type="protein sequence ID" value="ABZ73193.1"/>
    <property type="molecule type" value="Genomic_DNA"/>
</dbReference>
<feature type="compositionally biased region" description="Low complexity" evidence="1">
    <location>
        <begin position="147"/>
        <end position="184"/>
    </location>
</feature>
<protein>
    <recommendedName>
        <fullName evidence="3">EAL domain-containing protein</fullName>
    </recommendedName>
</protein>
<accession>B0SWY5</accession>